<sequence>MNEEQMLEKKVWAVVGANQDPEKYGNKIYKKLKNSGYEVYPVNPGYETVEGDKCYGDLSSLPQKPYVIDMVVSPKRGRIIIEEAAKLGIKNIWLQPGTYDDKLLKRINELELDAVMACVLVALR</sequence>
<dbReference type="Gene3D" id="3.40.50.720">
    <property type="entry name" value="NAD(P)-binding Rossmann-like Domain"/>
    <property type="match status" value="1"/>
</dbReference>
<dbReference type="PANTHER" id="PTHR33303">
    <property type="entry name" value="CYTOPLASMIC PROTEIN-RELATED"/>
    <property type="match status" value="1"/>
</dbReference>
<dbReference type="InterPro" id="IPR003781">
    <property type="entry name" value="CoA-bd"/>
</dbReference>
<reference evidence="2 3" key="1">
    <citation type="submission" date="2009-01" db="EMBL/GenBank/DDBJ databases">
        <title>Complete sequence of Clostridium cellulolyticum H10.</title>
        <authorList>
            <consortium name="US DOE Joint Genome Institute"/>
            <person name="Lucas S."/>
            <person name="Copeland A."/>
            <person name="Lapidus A."/>
            <person name="Glavina del Rio T."/>
            <person name="Dalin E."/>
            <person name="Tice H."/>
            <person name="Bruce D."/>
            <person name="Goodwin L."/>
            <person name="Pitluck S."/>
            <person name="Chertkov O."/>
            <person name="Saunders E."/>
            <person name="Brettin T."/>
            <person name="Detter J.C."/>
            <person name="Han C."/>
            <person name="Larimer F."/>
            <person name="Land M."/>
            <person name="Hauser L."/>
            <person name="Kyrpides N."/>
            <person name="Ivanova N."/>
            <person name="Zhou J."/>
            <person name="Richardson P."/>
        </authorList>
    </citation>
    <scope>NUCLEOTIDE SEQUENCE [LARGE SCALE GENOMIC DNA]</scope>
    <source>
        <strain evidence="3">ATCC 35319 / DSM 5812 / JCM 6584 / H10</strain>
    </source>
</reference>
<evidence type="ECO:0000313" key="2">
    <source>
        <dbReference type="EMBL" id="ACL76128.1"/>
    </source>
</evidence>
<name>B8I2Y5_RUMCH</name>
<dbReference type="Pfam" id="PF13380">
    <property type="entry name" value="CoA_binding_2"/>
    <property type="match status" value="1"/>
</dbReference>
<dbReference type="PANTHER" id="PTHR33303:SF2">
    <property type="entry name" value="COA-BINDING DOMAIN-CONTAINING PROTEIN"/>
    <property type="match status" value="1"/>
</dbReference>
<dbReference type="Proteomes" id="UP000001349">
    <property type="component" value="Chromosome"/>
</dbReference>
<dbReference type="STRING" id="394503.Ccel_1777"/>
<evidence type="ECO:0000259" key="1">
    <source>
        <dbReference type="SMART" id="SM00881"/>
    </source>
</evidence>
<dbReference type="RefSeq" id="WP_015925243.1">
    <property type="nucleotide sequence ID" value="NC_011898.1"/>
</dbReference>
<dbReference type="HOGENOM" id="CLU_112567_1_2_9"/>
<dbReference type="InterPro" id="IPR036291">
    <property type="entry name" value="NAD(P)-bd_dom_sf"/>
</dbReference>
<keyword evidence="3" id="KW-1185">Reference proteome</keyword>
<dbReference type="eggNOG" id="COG1832">
    <property type="taxonomic scope" value="Bacteria"/>
</dbReference>
<dbReference type="SMART" id="SM00881">
    <property type="entry name" value="CoA_binding"/>
    <property type="match status" value="1"/>
</dbReference>
<dbReference type="KEGG" id="cce:Ccel_1777"/>
<protein>
    <submittedName>
        <fullName evidence="2">CoA-binding domain protein</fullName>
    </submittedName>
</protein>
<accession>B8I2Y5</accession>
<gene>
    <name evidence="2" type="ordered locus">Ccel_1777</name>
</gene>
<dbReference type="OrthoDB" id="9804695at2"/>
<feature type="domain" description="CoA-binding" evidence="1">
    <location>
        <begin position="6"/>
        <end position="98"/>
    </location>
</feature>
<dbReference type="EMBL" id="CP001348">
    <property type="protein sequence ID" value="ACL76128.1"/>
    <property type="molecule type" value="Genomic_DNA"/>
</dbReference>
<proteinExistence type="predicted"/>
<organism evidence="2 3">
    <name type="scientific">Ruminiclostridium cellulolyticum (strain ATCC 35319 / DSM 5812 / JCM 6584 / H10)</name>
    <name type="common">Clostridium cellulolyticum</name>
    <dbReference type="NCBI Taxonomy" id="394503"/>
    <lineage>
        <taxon>Bacteria</taxon>
        <taxon>Bacillati</taxon>
        <taxon>Bacillota</taxon>
        <taxon>Clostridia</taxon>
        <taxon>Eubacteriales</taxon>
        <taxon>Oscillospiraceae</taxon>
        <taxon>Ruminiclostridium</taxon>
    </lineage>
</organism>
<evidence type="ECO:0000313" key="3">
    <source>
        <dbReference type="Proteomes" id="UP000001349"/>
    </source>
</evidence>
<dbReference type="SUPFAM" id="SSF51735">
    <property type="entry name" value="NAD(P)-binding Rossmann-fold domains"/>
    <property type="match status" value="1"/>
</dbReference>
<dbReference type="AlphaFoldDB" id="B8I2Y5"/>